<evidence type="ECO:0000256" key="2">
    <source>
        <dbReference type="SAM" id="SignalP"/>
    </source>
</evidence>
<feature type="compositionally biased region" description="Basic residues" evidence="1">
    <location>
        <begin position="49"/>
        <end position="59"/>
    </location>
</feature>
<keyword evidence="2" id="KW-0732">Signal</keyword>
<feature type="signal peptide" evidence="2">
    <location>
        <begin position="1"/>
        <end position="22"/>
    </location>
</feature>
<dbReference type="InterPro" id="IPR018247">
    <property type="entry name" value="EF_Hand_1_Ca_BS"/>
</dbReference>
<dbReference type="PROSITE" id="PS00018">
    <property type="entry name" value="EF_HAND_1"/>
    <property type="match status" value="1"/>
</dbReference>
<feature type="compositionally biased region" description="Low complexity" evidence="1">
    <location>
        <begin position="60"/>
        <end position="71"/>
    </location>
</feature>
<dbReference type="PROSITE" id="PS50222">
    <property type="entry name" value="EF_HAND_2"/>
    <property type="match status" value="2"/>
</dbReference>
<feature type="chain" id="PRO_5023125107" evidence="2">
    <location>
        <begin position="23"/>
        <end position="280"/>
    </location>
</feature>
<name>A0A5B9PGP4_9BACT</name>
<gene>
    <name evidence="4" type="ORF">MFFC18_43490</name>
</gene>
<organism evidence="4 5">
    <name type="scientific">Mariniblastus fucicola</name>
    <dbReference type="NCBI Taxonomy" id="980251"/>
    <lineage>
        <taxon>Bacteria</taxon>
        <taxon>Pseudomonadati</taxon>
        <taxon>Planctomycetota</taxon>
        <taxon>Planctomycetia</taxon>
        <taxon>Pirellulales</taxon>
        <taxon>Pirellulaceae</taxon>
        <taxon>Mariniblastus</taxon>
    </lineage>
</organism>
<protein>
    <submittedName>
        <fullName evidence="4">EF hand</fullName>
    </submittedName>
</protein>
<evidence type="ECO:0000256" key="1">
    <source>
        <dbReference type="SAM" id="MobiDB-lite"/>
    </source>
</evidence>
<dbReference type="Pfam" id="PF13202">
    <property type="entry name" value="EF-hand_5"/>
    <property type="match status" value="2"/>
</dbReference>
<proteinExistence type="predicted"/>
<dbReference type="InterPro" id="IPR002048">
    <property type="entry name" value="EF_hand_dom"/>
</dbReference>
<dbReference type="AlphaFoldDB" id="A0A5B9PGP4"/>
<dbReference type="EMBL" id="CP042912">
    <property type="protein sequence ID" value="QEG24430.1"/>
    <property type="molecule type" value="Genomic_DNA"/>
</dbReference>
<sequence length="280" mass="29876" precursor="true">MRTFTFIAIATVSMWIAADANAQQNDTETDIKPVPEQLEDNPAGEGQRGKGRRGNRGRRGAQQGKGMQQGQGRRRGQGEGRGSAQMMEMLFTRLDADKSGSISLDEAPDRLKDRFAKLDSNGDESVSKDEFQASFANRGEGAKGKEGAGKGRRGGKGKEGAGKGRRGGKGKDGAGKGNQQRRGQMMDPAAMIERSDANNDGSISLDEAPERLKQRFDRLDADSSGTITADELKSAFEKMKQGGMRGKGGKGGQVGRNKSADENATKPVKPSRPPMDDEGA</sequence>
<dbReference type="PANTHER" id="PTHR10827">
    <property type="entry name" value="RETICULOCALBIN"/>
    <property type="match status" value="1"/>
</dbReference>
<dbReference type="Proteomes" id="UP000322214">
    <property type="component" value="Chromosome"/>
</dbReference>
<dbReference type="SUPFAM" id="SSF47473">
    <property type="entry name" value="EF-hand"/>
    <property type="match status" value="1"/>
</dbReference>
<dbReference type="Pfam" id="PF13405">
    <property type="entry name" value="EF-hand_6"/>
    <property type="match status" value="1"/>
</dbReference>
<evidence type="ECO:0000313" key="5">
    <source>
        <dbReference type="Proteomes" id="UP000322214"/>
    </source>
</evidence>
<feature type="compositionally biased region" description="Basic and acidic residues" evidence="1">
    <location>
        <begin position="230"/>
        <end position="240"/>
    </location>
</feature>
<accession>A0A5B9PGP4</accession>
<evidence type="ECO:0000313" key="4">
    <source>
        <dbReference type="EMBL" id="QEG24430.1"/>
    </source>
</evidence>
<feature type="compositionally biased region" description="Basic and acidic residues" evidence="1">
    <location>
        <begin position="140"/>
        <end position="149"/>
    </location>
</feature>
<evidence type="ECO:0000259" key="3">
    <source>
        <dbReference type="PROSITE" id="PS50222"/>
    </source>
</evidence>
<dbReference type="PANTHER" id="PTHR10827:SF85">
    <property type="entry name" value="CALCIUM-BINDING PROTEIN"/>
    <property type="match status" value="1"/>
</dbReference>
<dbReference type="Gene3D" id="1.10.238.10">
    <property type="entry name" value="EF-hand"/>
    <property type="match status" value="2"/>
</dbReference>
<dbReference type="RefSeq" id="WP_162273935.1">
    <property type="nucleotide sequence ID" value="NZ_CP042912.1"/>
</dbReference>
<feature type="region of interest" description="Disordered" evidence="1">
    <location>
        <begin position="118"/>
        <end position="280"/>
    </location>
</feature>
<feature type="compositionally biased region" description="Basic and acidic residues" evidence="1">
    <location>
        <begin position="208"/>
        <end position="221"/>
    </location>
</feature>
<feature type="domain" description="EF-hand" evidence="3">
    <location>
        <begin position="207"/>
        <end position="242"/>
    </location>
</feature>
<reference evidence="4 5" key="1">
    <citation type="submission" date="2019-08" db="EMBL/GenBank/DDBJ databases">
        <title>Deep-cultivation of Planctomycetes and their phenomic and genomic characterization uncovers novel biology.</title>
        <authorList>
            <person name="Wiegand S."/>
            <person name="Jogler M."/>
            <person name="Boedeker C."/>
            <person name="Pinto D."/>
            <person name="Vollmers J."/>
            <person name="Rivas-Marin E."/>
            <person name="Kohn T."/>
            <person name="Peeters S.H."/>
            <person name="Heuer A."/>
            <person name="Rast P."/>
            <person name="Oberbeckmann S."/>
            <person name="Bunk B."/>
            <person name="Jeske O."/>
            <person name="Meyerdierks A."/>
            <person name="Storesund J.E."/>
            <person name="Kallscheuer N."/>
            <person name="Luecker S."/>
            <person name="Lage O.M."/>
            <person name="Pohl T."/>
            <person name="Merkel B.J."/>
            <person name="Hornburger P."/>
            <person name="Mueller R.-W."/>
            <person name="Bruemmer F."/>
            <person name="Labrenz M."/>
            <person name="Spormann A.M."/>
            <person name="Op den Camp H."/>
            <person name="Overmann J."/>
            <person name="Amann R."/>
            <person name="Jetten M.S.M."/>
            <person name="Mascher T."/>
            <person name="Medema M.H."/>
            <person name="Devos D.P."/>
            <person name="Kaster A.-K."/>
            <person name="Ovreas L."/>
            <person name="Rohde M."/>
            <person name="Galperin M.Y."/>
            <person name="Jogler C."/>
        </authorList>
    </citation>
    <scope>NUCLEOTIDE SEQUENCE [LARGE SCALE GENOMIC DNA]</scope>
    <source>
        <strain evidence="4 5">FC18</strain>
    </source>
</reference>
<keyword evidence="5" id="KW-1185">Reference proteome</keyword>
<dbReference type="GO" id="GO:0005509">
    <property type="term" value="F:calcium ion binding"/>
    <property type="evidence" value="ECO:0007669"/>
    <property type="project" value="InterPro"/>
</dbReference>
<dbReference type="STRING" id="980251.GCA_001642875_01222"/>
<dbReference type="SMART" id="SM00054">
    <property type="entry name" value="EFh"/>
    <property type="match status" value="2"/>
</dbReference>
<dbReference type="InterPro" id="IPR011992">
    <property type="entry name" value="EF-hand-dom_pair"/>
</dbReference>
<feature type="region of interest" description="Disordered" evidence="1">
    <location>
        <begin position="26"/>
        <end position="82"/>
    </location>
</feature>
<dbReference type="KEGG" id="mff:MFFC18_43490"/>
<feature type="domain" description="EF-hand" evidence="3">
    <location>
        <begin position="106"/>
        <end position="141"/>
    </location>
</feature>
<feature type="compositionally biased region" description="Gly residues" evidence="1">
    <location>
        <begin position="243"/>
        <end position="254"/>
    </location>
</feature>